<evidence type="ECO:0000313" key="1">
    <source>
        <dbReference type="EMBL" id="GFS63283.1"/>
    </source>
</evidence>
<dbReference type="EMBL" id="BMAV01027894">
    <property type="protein sequence ID" value="GFS63283.1"/>
    <property type="molecule type" value="Genomic_DNA"/>
</dbReference>
<name>A0A8X6K3Y5_9ARAC</name>
<organism evidence="1 2">
    <name type="scientific">Trichonephila inaurata madagascariensis</name>
    <dbReference type="NCBI Taxonomy" id="2747483"/>
    <lineage>
        <taxon>Eukaryota</taxon>
        <taxon>Metazoa</taxon>
        <taxon>Ecdysozoa</taxon>
        <taxon>Arthropoda</taxon>
        <taxon>Chelicerata</taxon>
        <taxon>Arachnida</taxon>
        <taxon>Araneae</taxon>
        <taxon>Araneomorphae</taxon>
        <taxon>Entelegynae</taxon>
        <taxon>Araneoidea</taxon>
        <taxon>Nephilidae</taxon>
        <taxon>Trichonephila</taxon>
        <taxon>Trichonephila inaurata</taxon>
    </lineage>
</organism>
<reference evidence="1" key="1">
    <citation type="submission" date="2020-08" db="EMBL/GenBank/DDBJ databases">
        <title>Multicomponent nature underlies the extraordinary mechanical properties of spider dragline silk.</title>
        <authorList>
            <person name="Kono N."/>
            <person name="Nakamura H."/>
            <person name="Mori M."/>
            <person name="Yoshida Y."/>
            <person name="Ohtoshi R."/>
            <person name="Malay A.D."/>
            <person name="Moran D.A.P."/>
            <person name="Tomita M."/>
            <person name="Numata K."/>
            <person name="Arakawa K."/>
        </authorList>
    </citation>
    <scope>NUCLEOTIDE SEQUENCE</scope>
</reference>
<dbReference type="AlphaFoldDB" id="A0A8X6K3Y5"/>
<feature type="non-terminal residue" evidence="1">
    <location>
        <position position="48"/>
    </location>
</feature>
<proteinExistence type="predicted"/>
<protein>
    <submittedName>
        <fullName evidence="1">Uncharacterized protein</fullName>
    </submittedName>
</protein>
<accession>A0A8X6K3Y5</accession>
<keyword evidence="2" id="KW-1185">Reference proteome</keyword>
<comment type="caution">
    <text evidence="1">The sequence shown here is derived from an EMBL/GenBank/DDBJ whole genome shotgun (WGS) entry which is preliminary data.</text>
</comment>
<evidence type="ECO:0000313" key="2">
    <source>
        <dbReference type="Proteomes" id="UP000886998"/>
    </source>
</evidence>
<gene>
    <name evidence="1" type="ORF">TNIN_421291</name>
</gene>
<sequence>MLTHAFWDGVTPSAIFLARGAGRPSNERHVVEAAEINDGAEARAGALY</sequence>
<dbReference type="Proteomes" id="UP000886998">
    <property type="component" value="Unassembled WGS sequence"/>
</dbReference>